<feature type="compositionally biased region" description="Basic and acidic residues" evidence="1">
    <location>
        <begin position="398"/>
        <end position="419"/>
    </location>
</feature>
<gene>
    <name evidence="2" type="ORF">ACFPFM_21290</name>
</gene>
<dbReference type="Proteomes" id="UP001595833">
    <property type="component" value="Unassembled WGS sequence"/>
</dbReference>
<reference evidence="3" key="1">
    <citation type="journal article" date="2019" name="Int. J. Syst. Evol. Microbiol.">
        <title>The Global Catalogue of Microorganisms (GCM) 10K type strain sequencing project: providing services to taxonomists for standard genome sequencing and annotation.</title>
        <authorList>
            <consortium name="The Broad Institute Genomics Platform"/>
            <consortium name="The Broad Institute Genome Sequencing Center for Infectious Disease"/>
            <person name="Wu L."/>
            <person name="Ma J."/>
        </authorList>
    </citation>
    <scope>NUCLEOTIDE SEQUENCE [LARGE SCALE GENOMIC DNA]</scope>
    <source>
        <strain evidence="3">KCTC 12848</strain>
    </source>
</reference>
<dbReference type="SUPFAM" id="SSF140453">
    <property type="entry name" value="EsxAB dimer-like"/>
    <property type="match status" value="1"/>
</dbReference>
<accession>A0ABV9Y158</accession>
<comment type="caution">
    <text evidence="2">The sequence shown here is derived from an EMBL/GenBank/DDBJ whole genome shotgun (WGS) entry which is preliminary data.</text>
</comment>
<feature type="region of interest" description="Disordered" evidence="1">
    <location>
        <begin position="383"/>
        <end position="419"/>
    </location>
</feature>
<evidence type="ECO:0008006" key="4">
    <source>
        <dbReference type="Google" id="ProtNLM"/>
    </source>
</evidence>
<proteinExistence type="predicted"/>
<name>A0ABV9Y158_9PSEU</name>
<evidence type="ECO:0000313" key="2">
    <source>
        <dbReference type="EMBL" id="MFC5056281.1"/>
    </source>
</evidence>
<evidence type="ECO:0000256" key="1">
    <source>
        <dbReference type="SAM" id="MobiDB-lite"/>
    </source>
</evidence>
<dbReference type="RefSeq" id="WP_344040671.1">
    <property type="nucleotide sequence ID" value="NZ_BAAAKE010000024.1"/>
</dbReference>
<protein>
    <recommendedName>
        <fullName evidence="4">WXG100 family type VII secretion target</fullName>
    </recommendedName>
</protein>
<dbReference type="InterPro" id="IPR036689">
    <property type="entry name" value="ESAT-6-like_sf"/>
</dbReference>
<sequence>MTLSYHDVRRWDADAIETTARSIRTRKDRLIGLEDELDRSFGPLLWHGDSATAARGELRAIRDRAEHLVAEASAVQRALHEASDAVADLSRLVHETESTAGAHHFAIGADGSIADASPQVAPDPQRARLADELAHAVSRILVAAEEIDRALAHTMAKAEAAGVPDQGATSLAGADVGRRTADGRYRIGAPDRPDFRFDEDFAHGSADPTPGDHLAKAQWLATLRGAQLIGDMPDATQMYEHYWKNTGEPREFDYEKAYREDPHVRAGADGEITRAALAAEELIRAGNTEFPMTGEATAAKPYPATENWQKAIGDHQVWSHGNVRVNGNTVTMEIVVEAEDRYNFNRDDEDVRTGLPDNGNGRFTEVGWAKPFDAHGTITRTVTWELGHPPTGAPGEEIDARGAERDRGPTPDNPRERRR</sequence>
<keyword evidence="3" id="KW-1185">Reference proteome</keyword>
<evidence type="ECO:0000313" key="3">
    <source>
        <dbReference type="Proteomes" id="UP001595833"/>
    </source>
</evidence>
<organism evidence="2 3">
    <name type="scientific">Saccharothrix xinjiangensis</name>
    <dbReference type="NCBI Taxonomy" id="204798"/>
    <lineage>
        <taxon>Bacteria</taxon>
        <taxon>Bacillati</taxon>
        <taxon>Actinomycetota</taxon>
        <taxon>Actinomycetes</taxon>
        <taxon>Pseudonocardiales</taxon>
        <taxon>Pseudonocardiaceae</taxon>
        <taxon>Saccharothrix</taxon>
    </lineage>
</organism>
<dbReference type="EMBL" id="JBHSJB010000018">
    <property type="protein sequence ID" value="MFC5056281.1"/>
    <property type="molecule type" value="Genomic_DNA"/>
</dbReference>